<keyword evidence="2" id="KW-1185">Reference proteome</keyword>
<reference evidence="1 2" key="1">
    <citation type="journal article" date="2014" name="Genome Biol.">
        <title>Transcriptome and methylome profiling reveals relics of genome dominance in the mesopolyploid Brassica oleracea.</title>
        <authorList>
            <person name="Parkin I.A."/>
            <person name="Koh C."/>
            <person name="Tang H."/>
            <person name="Robinson S.J."/>
            <person name="Kagale S."/>
            <person name="Clarke W.E."/>
            <person name="Town C.D."/>
            <person name="Nixon J."/>
            <person name="Krishnakumar V."/>
            <person name="Bidwell S.L."/>
            <person name="Denoeud F."/>
            <person name="Belcram H."/>
            <person name="Links M.G."/>
            <person name="Just J."/>
            <person name="Clarke C."/>
            <person name="Bender T."/>
            <person name="Huebert T."/>
            <person name="Mason A.S."/>
            <person name="Pires J.C."/>
            <person name="Barker G."/>
            <person name="Moore J."/>
            <person name="Walley P.G."/>
            <person name="Manoli S."/>
            <person name="Batley J."/>
            <person name="Edwards D."/>
            <person name="Nelson M.N."/>
            <person name="Wang X."/>
            <person name="Paterson A.H."/>
            <person name="King G."/>
            <person name="Bancroft I."/>
            <person name="Chalhoub B."/>
            <person name="Sharpe A.G."/>
        </authorList>
    </citation>
    <scope>NUCLEOTIDE SEQUENCE</scope>
    <source>
        <strain evidence="1 2">cv. TO1000</strain>
    </source>
</reference>
<evidence type="ECO:0000313" key="1">
    <source>
        <dbReference type="EnsemblPlants" id="Bo4g133310.1"/>
    </source>
</evidence>
<accession>A0A0D3BZ31</accession>
<dbReference type="Gramene" id="Bo4g133310.1">
    <property type="protein sequence ID" value="Bo4g133310.1"/>
    <property type="gene ID" value="Bo4g133310"/>
</dbReference>
<protein>
    <submittedName>
        <fullName evidence="1">Uncharacterized protein</fullName>
    </submittedName>
</protein>
<sequence>MASGSIKTELAVWRAGRVESKFGLPRVTVDGWTLRKKENHLFKWVDEALLDEIRRVEVEQGRIAEEIEELRMSMKNTMEEEVRKQKNDLEVDCLGSILWLFGKIKKP</sequence>
<dbReference type="AlphaFoldDB" id="A0A0D3BZ31"/>
<dbReference type="Proteomes" id="UP000032141">
    <property type="component" value="Chromosome C4"/>
</dbReference>
<dbReference type="EnsemblPlants" id="Bo4g133310.1">
    <property type="protein sequence ID" value="Bo4g133310.1"/>
    <property type="gene ID" value="Bo4g133310"/>
</dbReference>
<name>A0A0D3BZ31_BRAOL</name>
<reference evidence="1" key="2">
    <citation type="submission" date="2015-03" db="UniProtKB">
        <authorList>
            <consortium name="EnsemblPlants"/>
        </authorList>
    </citation>
    <scope>IDENTIFICATION</scope>
</reference>
<proteinExistence type="predicted"/>
<organism evidence="1 2">
    <name type="scientific">Brassica oleracea var. oleracea</name>
    <dbReference type="NCBI Taxonomy" id="109376"/>
    <lineage>
        <taxon>Eukaryota</taxon>
        <taxon>Viridiplantae</taxon>
        <taxon>Streptophyta</taxon>
        <taxon>Embryophyta</taxon>
        <taxon>Tracheophyta</taxon>
        <taxon>Spermatophyta</taxon>
        <taxon>Magnoliopsida</taxon>
        <taxon>eudicotyledons</taxon>
        <taxon>Gunneridae</taxon>
        <taxon>Pentapetalae</taxon>
        <taxon>rosids</taxon>
        <taxon>malvids</taxon>
        <taxon>Brassicales</taxon>
        <taxon>Brassicaceae</taxon>
        <taxon>Brassiceae</taxon>
        <taxon>Brassica</taxon>
    </lineage>
</organism>
<evidence type="ECO:0000313" key="2">
    <source>
        <dbReference type="Proteomes" id="UP000032141"/>
    </source>
</evidence>
<dbReference type="HOGENOM" id="CLU_2213598_0_0_1"/>